<dbReference type="InterPro" id="IPR008538">
    <property type="entry name" value="Uma2"/>
</dbReference>
<dbReference type="PANTHER" id="PTHR35400">
    <property type="entry name" value="SLR1083 PROTEIN"/>
    <property type="match status" value="1"/>
</dbReference>
<dbReference type="InterPro" id="IPR012296">
    <property type="entry name" value="Nuclease_put_TT1808"/>
</dbReference>
<feature type="domain" description="Putative restriction endonuclease" evidence="1">
    <location>
        <begin position="1"/>
        <end position="129"/>
    </location>
</feature>
<protein>
    <submittedName>
        <fullName evidence="2">Hypothetical conserved protein</fullName>
    </submittedName>
</protein>
<evidence type="ECO:0000259" key="1">
    <source>
        <dbReference type="Pfam" id="PF05685"/>
    </source>
</evidence>
<reference evidence="2" key="2">
    <citation type="journal article" date="2012" name="PLoS ONE">
        <title>A Deeply Branching Thermophilic Bacterium with an Ancient Acetyl-CoA Pathway Dominates a Subsurface Ecosystem.</title>
        <authorList>
            <person name="Takami H."/>
            <person name="Noguchi H."/>
            <person name="Takaki Y."/>
            <person name="Uchiyama I."/>
            <person name="Toyoda A."/>
            <person name="Nishi S."/>
            <person name="Chee G.-J."/>
            <person name="Arai W."/>
            <person name="Nunoura T."/>
            <person name="Itoh T."/>
            <person name="Hattori M."/>
            <person name="Takai K."/>
        </authorList>
    </citation>
    <scope>NUCLEOTIDE SEQUENCE</scope>
</reference>
<dbReference type="Gene3D" id="3.90.1570.10">
    <property type="entry name" value="tt1808, chain A"/>
    <property type="match status" value="1"/>
</dbReference>
<gene>
    <name evidence="2" type="ORF">HGMM_F03C06C26</name>
</gene>
<dbReference type="Pfam" id="PF05685">
    <property type="entry name" value="Uma2"/>
    <property type="match status" value="1"/>
</dbReference>
<name>H5S9I5_9ZZZZ</name>
<dbReference type="AlphaFoldDB" id="H5S9I5"/>
<dbReference type="InterPro" id="IPR011335">
    <property type="entry name" value="Restrct_endonuc-II-like"/>
</dbReference>
<organism evidence="2">
    <name type="scientific">uncultured prokaryote</name>
    <dbReference type="NCBI Taxonomy" id="198431"/>
    <lineage>
        <taxon>unclassified sequences</taxon>
        <taxon>environmental samples</taxon>
    </lineage>
</organism>
<accession>H5S9I5</accession>
<dbReference type="CDD" id="cd06260">
    <property type="entry name" value="DUF820-like"/>
    <property type="match status" value="1"/>
</dbReference>
<reference evidence="2" key="1">
    <citation type="journal article" date="2005" name="Environ. Microbiol.">
        <title>Genetic and functional properties of uncultivated thermophilic crenarchaeotes from a subsurface gold mine as revealed by analysis of genome fragments.</title>
        <authorList>
            <person name="Nunoura T."/>
            <person name="Hirayama H."/>
            <person name="Takami H."/>
            <person name="Oida H."/>
            <person name="Nishi S."/>
            <person name="Shimamura S."/>
            <person name="Suzuki Y."/>
            <person name="Inagaki F."/>
            <person name="Takai K."/>
            <person name="Nealson K.H."/>
            <person name="Horikoshi K."/>
        </authorList>
    </citation>
    <scope>NUCLEOTIDE SEQUENCE</scope>
</reference>
<evidence type="ECO:0000313" key="2">
    <source>
        <dbReference type="EMBL" id="BAL52821.1"/>
    </source>
</evidence>
<proteinExistence type="predicted"/>
<dbReference type="EMBL" id="AP011640">
    <property type="protein sequence ID" value="BAL52821.1"/>
    <property type="molecule type" value="Genomic_DNA"/>
</dbReference>
<sequence>MAPVGPEHGSTVDQSALGIGRRLPTKGCYIRVQNPLRIGDSEPLPDIAIVPGKPSDYRQQHPTTALLVIEIADTSLEYDRTEKMSLYASAGIPEYWIVNLNERCLEVYREPASPAEGTPFNARYKSLRYYSLDEVVCPLFAPSIEIPVRVLFEGEE</sequence>
<dbReference type="SUPFAM" id="SSF52980">
    <property type="entry name" value="Restriction endonuclease-like"/>
    <property type="match status" value="1"/>
</dbReference>
<dbReference type="PANTHER" id="PTHR35400:SF1">
    <property type="entry name" value="SLR1083 PROTEIN"/>
    <property type="match status" value="1"/>
</dbReference>